<comment type="similarity">
    <text evidence="4 19">Belongs to the CobS family.</text>
</comment>
<dbReference type="GO" id="GO:0005886">
    <property type="term" value="C:plasma membrane"/>
    <property type="evidence" value="ECO:0007669"/>
    <property type="project" value="UniProtKB-SubCell"/>
</dbReference>
<dbReference type="GO" id="GO:0008818">
    <property type="term" value="F:cobalamin 5'-phosphate synthase activity"/>
    <property type="evidence" value="ECO:0007669"/>
    <property type="project" value="UniProtKB-UniRule"/>
</dbReference>
<proteinExistence type="inferred from homology"/>
<evidence type="ECO:0000256" key="3">
    <source>
        <dbReference type="ARBA" id="ARBA00004663"/>
    </source>
</evidence>
<evidence type="ECO:0000256" key="10">
    <source>
        <dbReference type="ARBA" id="ARBA00022692"/>
    </source>
</evidence>
<keyword evidence="12 19" id="KW-1133">Transmembrane helix</keyword>
<evidence type="ECO:0000256" key="4">
    <source>
        <dbReference type="ARBA" id="ARBA00010561"/>
    </source>
</evidence>
<evidence type="ECO:0000256" key="2">
    <source>
        <dbReference type="ARBA" id="ARBA00004651"/>
    </source>
</evidence>
<evidence type="ECO:0000256" key="6">
    <source>
        <dbReference type="ARBA" id="ARBA00015850"/>
    </source>
</evidence>
<comment type="catalytic activity">
    <reaction evidence="18 19">
        <text>alpha-ribazole 5'-phosphate + adenosylcob(III)inamide-GDP = adenosylcob(III)alamin 5'-phosphate + GMP + H(+)</text>
        <dbReference type="Rhea" id="RHEA:23560"/>
        <dbReference type="ChEBI" id="CHEBI:15378"/>
        <dbReference type="ChEBI" id="CHEBI:57918"/>
        <dbReference type="ChEBI" id="CHEBI:58115"/>
        <dbReference type="ChEBI" id="CHEBI:60487"/>
        <dbReference type="ChEBI" id="CHEBI:60493"/>
        <dbReference type="EC" id="2.7.8.26"/>
    </reaction>
</comment>
<dbReference type="HAMAP" id="MF_00719">
    <property type="entry name" value="CobS"/>
    <property type="match status" value="1"/>
</dbReference>
<dbReference type="InterPro" id="IPR003805">
    <property type="entry name" value="CobS"/>
</dbReference>
<dbReference type="EC" id="2.7.8.26" evidence="5 19"/>
<dbReference type="Proteomes" id="UP000005496">
    <property type="component" value="Unassembled WGS sequence"/>
</dbReference>
<evidence type="ECO:0000256" key="12">
    <source>
        <dbReference type="ARBA" id="ARBA00022989"/>
    </source>
</evidence>
<sequence length="247" mass="25305">MRFLQPFLAALQFLTIIPVGGQIPQTALGRAMPWFPVAGLVIGVGAGLAYTLTLLLGLPPMAASLVGVLVLSGLSGFLHLDGVADTADGFFSARSREKILDIMRDSHVGTMGVVGLFAVLGLKWAALTSMPPVAAWKALVLAPVLGRAAQVCSMALLPYARSTGGLASIFINSRRRSDIYWTLGIAGIASLLAGGAGVAALILGAVAAYLFSLWCLKKIGGITGDTVGAATEVVETAALCAICAIVV</sequence>
<evidence type="ECO:0000256" key="14">
    <source>
        <dbReference type="ARBA" id="ARBA00025228"/>
    </source>
</evidence>
<dbReference type="eggNOG" id="COG0368">
    <property type="taxonomic scope" value="Bacteria"/>
</dbReference>
<keyword evidence="9 19" id="KW-0808">Transferase</keyword>
<dbReference type="PANTHER" id="PTHR34148">
    <property type="entry name" value="ADENOSYLCOBINAMIDE-GDP RIBAZOLETRANSFERASE"/>
    <property type="match status" value="1"/>
</dbReference>
<comment type="pathway">
    <text evidence="3 19">Cofactor biosynthesis; adenosylcobalamin biosynthesis; adenosylcobalamin from cob(II)yrinate a,c-diamide: step 7/7.</text>
</comment>
<feature type="transmembrane region" description="Helical" evidence="19">
    <location>
        <begin position="179"/>
        <end position="211"/>
    </location>
</feature>
<dbReference type="GO" id="GO:0009236">
    <property type="term" value="P:cobalamin biosynthetic process"/>
    <property type="evidence" value="ECO:0007669"/>
    <property type="project" value="UniProtKB-UniRule"/>
</dbReference>
<comment type="caution">
    <text evidence="20">The sequence shown here is derived from an EMBL/GenBank/DDBJ whole genome shotgun (WGS) entry which is preliminary data.</text>
</comment>
<reference evidence="20" key="1">
    <citation type="submission" date="2010-05" db="EMBL/GenBank/DDBJ databases">
        <title>The draft genome of Desulfonatronospira thiodismutans ASO3-1.</title>
        <authorList>
            <consortium name="US DOE Joint Genome Institute (JGI-PGF)"/>
            <person name="Lucas S."/>
            <person name="Copeland A."/>
            <person name="Lapidus A."/>
            <person name="Cheng J.-F."/>
            <person name="Bruce D."/>
            <person name="Goodwin L."/>
            <person name="Pitluck S."/>
            <person name="Chertkov O."/>
            <person name="Brettin T."/>
            <person name="Detter J.C."/>
            <person name="Han C."/>
            <person name="Land M.L."/>
            <person name="Hauser L."/>
            <person name="Kyrpides N."/>
            <person name="Mikhailova N."/>
            <person name="Muyzer G."/>
            <person name="Woyke T."/>
        </authorList>
    </citation>
    <scope>NUCLEOTIDE SEQUENCE [LARGE SCALE GENOMIC DNA]</scope>
    <source>
        <strain evidence="20">ASO3-1</strain>
    </source>
</reference>
<comment type="cofactor">
    <cofactor evidence="1 19">
        <name>Mg(2+)</name>
        <dbReference type="ChEBI" id="CHEBI:18420"/>
    </cofactor>
</comment>
<evidence type="ECO:0000256" key="19">
    <source>
        <dbReference type="HAMAP-Rule" id="MF_00719"/>
    </source>
</evidence>
<dbReference type="RefSeq" id="WP_008871149.1">
    <property type="nucleotide sequence ID" value="NZ_ACJN02000003.1"/>
</dbReference>
<dbReference type="UniPathway" id="UPA00148">
    <property type="reaction ID" value="UER00238"/>
</dbReference>
<dbReference type="NCBIfam" id="TIGR00317">
    <property type="entry name" value="cobS"/>
    <property type="match status" value="1"/>
</dbReference>
<evidence type="ECO:0000256" key="9">
    <source>
        <dbReference type="ARBA" id="ARBA00022679"/>
    </source>
</evidence>
<gene>
    <name evidence="19" type="primary">cobS</name>
    <name evidence="20" type="ORF">Dthio_PD1139</name>
</gene>
<keyword evidence="13 19" id="KW-0472">Membrane</keyword>
<keyword evidence="11 19" id="KW-0460">Magnesium</keyword>
<feature type="transmembrane region" description="Helical" evidence="19">
    <location>
        <begin position="62"/>
        <end position="80"/>
    </location>
</feature>
<comment type="catalytic activity">
    <reaction evidence="17 19">
        <text>alpha-ribazole + adenosylcob(III)inamide-GDP = adenosylcob(III)alamin + GMP + H(+)</text>
        <dbReference type="Rhea" id="RHEA:16049"/>
        <dbReference type="ChEBI" id="CHEBI:10329"/>
        <dbReference type="ChEBI" id="CHEBI:15378"/>
        <dbReference type="ChEBI" id="CHEBI:18408"/>
        <dbReference type="ChEBI" id="CHEBI:58115"/>
        <dbReference type="ChEBI" id="CHEBI:60487"/>
        <dbReference type="EC" id="2.7.8.26"/>
    </reaction>
</comment>
<evidence type="ECO:0000256" key="16">
    <source>
        <dbReference type="ARBA" id="ARBA00032853"/>
    </source>
</evidence>
<keyword evidence="21" id="KW-1185">Reference proteome</keyword>
<protein>
    <recommendedName>
        <fullName evidence="6 19">Adenosylcobinamide-GDP ribazoletransferase</fullName>
        <ecNumber evidence="5 19">2.7.8.26</ecNumber>
    </recommendedName>
    <alternativeName>
        <fullName evidence="16 19">Cobalamin synthase</fullName>
    </alternativeName>
    <alternativeName>
        <fullName evidence="15 19">Cobalamin-5'-phosphate synthase</fullName>
    </alternativeName>
</protein>
<dbReference type="EMBL" id="ACJN02000003">
    <property type="protein sequence ID" value="EFI33800.1"/>
    <property type="molecule type" value="Genomic_DNA"/>
</dbReference>
<dbReference type="PANTHER" id="PTHR34148:SF1">
    <property type="entry name" value="ADENOSYLCOBINAMIDE-GDP RIBAZOLETRANSFERASE"/>
    <property type="match status" value="1"/>
</dbReference>
<dbReference type="AlphaFoldDB" id="D6SSY4"/>
<dbReference type="OrthoDB" id="9794223at2"/>
<evidence type="ECO:0000256" key="13">
    <source>
        <dbReference type="ARBA" id="ARBA00023136"/>
    </source>
</evidence>
<evidence type="ECO:0000256" key="17">
    <source>
        <dbReference type="ARBA" id="ARBA00048623"/>
    </source>
</evidence>
<keyword evidence="7 19" id="KW-1003">Cell membrane</keyword>
<comment type="function">
    <text evidence="14 19">Joins adenosylcobinamide-GDP and alpha-ribazole to generate adenosylcobalamin (Ado-cobalamin). Also synthesizes adenosylcobalamin 5'-phosphate from adenosylcobinamide-GDP and alpha-ribazole 5'-phosphate.</text>
</comment>
<evidence type="ECO:0000313" key="21">
    <source>
        <dbReference type="Proteomes" id="UP000005496"/>
    </source>
</evidence>
<keyword evidence="8 19" id="KW-0169">Cobalamin biosynthesis</keyword>
<comment type="subcellular location">
    <subcellularLocation>
        <location evidence="2 19">Cell membrane</location>
        <topology evidence="2 19">Multi-pass membrane protein</topology>
    </subcellularLocation>
</comment>
<accession>D6SSY4</accession>
<evidence type="ECO:0000256" key="5">
    <source>
        <dbReference type="ARBA" id="ARBA00013200"/>
    </source>
</evidence>
<evidence type="ECO:0000313" key="20">
    <source>
        <dbReference type="EMBL" id="EFI33800.1"/>
    </source>
</evidence>
<evidence type="ECO:0000256" key="1">
    <source>
        <dbReference type="ARBA" id="ARBA00001946"/>
    </source>
</evidence>
<evidence type="ECO:0000256" key="7">
    <source>
        <dbReference type="ARBA" id="ARBA00022475"/>
    </source>
</evidence>
<dbReference type="GO" id="GO:0051073">
    <property type="term" value="F:adenosylcobinamide-GDP ribazoletransferase activity"/>
    <property type="evidence" value="ECO:0007669"/>
    <property type="project" value="UniProtKB-UniRule"/>
</dbReference>
<keyword evidence="10 19" id="KW-0812">Transmembrane</keyword>
<dbReference type="Pfam" id="PF02654">
    <property type="entry name" value="CobS"/>
    <property type="match status" value="1"/>
</dbReference>
<organism evidence="20 21">
    <name type="scientific">Desulfonatronospira thiodismutans ASO3-1</name>
    <dbReference type="NCBI Taxonomy" id="555779"/>
    <lineage>
        <taxon>Bacteria</taxon>
        <taxon>Pseudomonadati</taxon>
        <taxon>Thermodesulfobacteriota</taxon>
        <taxon>Desulfovibrionia</taxon>
        <taxon>Desulfovibrionales</taxon>
        <taxon>Desulfonatronovibrionaceae</taxon>
        <taxon>Desulfonatronospira</taxon>
    </lineage>
</organism>
<evidence type="ECO:0000256" key="8">
    <source>
        <dbReference type="ARBA" id="ARBA00022573"/>
    </source>
</evidence>
<name>D6SSY4_9BACT</name>
<evidence type="ECO:0000256" key="11">
    <source>
        <dbReference type="ARBA" id="ARBA00022842"/>
    </source>
</evidence>
<feature type="transmembrane region" description="Helical" evidence="19">
    <location>
        <begin position="31"/>
        <end position="55"/>
    </location>
</feature>
<evidence type="ECO:0000256" key="18">
    <source>
        <dbReference type="ARBA" id="ARBA00049504"/>
    </source>
</evidence>
<feature type="transmembrane region" description="Helical" evidence="19">
    <location>
        <begin position="108"/>
        <end position="126"/>
    </location>
</feature>
<evidence type="ECO:0000256" key="15">
    <source>
        <dbReference type="ARBA" id="ARBA00032605"/>
    </source>
</evidence>